<protein>
    <recommendedName>
        <fullName evidence="4">Bacterial surface antigen (D15) domain-containing protein</fullName>
    </recommendedName>
</protein>
<feature type="chain" id="PRO_5038625004" description="Bacterial surface antigen (D15) domain-containing protein" evidence="1">
    <location>
        <begin position="20"/>
        <end position="985"/>
    </location>
</feature>
<name>A0A9D1V1I3_9BACT</name>
<accession>A0A9D1V1I3</accession>
<gene>
    <name evidence="2" type="ORF">H9863_09010</name>
</gene>
<sequence>MKKSIVLLAILLSSLCSKAQFVNFGQDRPSLRWRQIKTENFQIIYPDFFETEAQKAANIYSRLYRHANTLGQKPKKIAMIMHADGGVSNGNVALAPRKSELYTMPSQEPGDAWLEHLCTHEFRHVVQFDKINQGLTHGLYYLFGEIFPIAVVGVYLPMWFIEGDAVCFETSVGHVGRGRSPEFLGEMKAQMVEKGIYSFPKAILGSQKDYVPNRYNMGYFMTANTRRHYGSDVWAKALERTGRRPFGIMPFDKSLKLTMQGKRDSLWQEPGFRSLFANPDSVKADNRHSGAKHTLYYDNFTELRQRWLLEAAGRRNDFDTISTCNKYYAGYYYPTPLPDGGVLAYKEGLRETGAFVLLQGGKERLLTRTGSTDDRKFATDGNRIVWSEYRPHVRWDQGGRMRLSSYDLKKGKYRRHRGANNQFAPFSTGGGWGYVETDNRNRSYLVLADSSLQREVWRLAAGEGEHFIHPSWHAGKITVAVQSPRGMRLESIDIATRERRRLTENLHYELDNPLQLDDSTYVYRASYDTDNAFYRLRNGQTEKIAEGRYGVRFPAYGRRDSSLYFSFYTSDGYKPARLPAAEWKADSTIYATYPLAELVTTQEGWKGKFTYDSIFPSRKYNKFTHLPNIHSWAPLYASLSPIGFDFGATVYSQNKLSTLSFTAGYIKDSGYEHGNWLVDLTYSGWWPVVSLTFKSGRENYTSQETGTLRRGGVDMPLYVTYKAQRSSADITMQFPFNLSARQFNRSLRPYVRYQIEGIHRQRPQELYAMFLENDTLWLAPVQTEDYDIQFGKRYYQLMEYGITFSNQARMTDQEINPRWGQVLTAGYTHALSQGLHLGEQWWTAGQFYFPGVAANHSLALYGGFQHMSDRTRNYSNKISYPRGISLYGYEIATFRGSYHFPIAYPDQHISSILYFKNINGCVFYDFGTSKSLTGTEHHSSYGLELTTDTHFFRLTYPIHLGVRAGYQTQSESLFAEFIFSIGLSI</sequence>
<dbReference type="AlphaFoldDB" id="A0A9D1V1I3"/>
<dbReference type="InterPro" id="IPR011042">
    <property type="entry name" value="6-blade_b-propeller_TolB-like"/>
</dbReference>
<evidence type="ECO:0000313" key="3">
    <source>
        <dbReference type="Proteomes" id="UP000824202"/>
    </source>
</evidence>
<evidence type="ECO:0000256" key="1">
    <source>
        <dbReference type="SAM" id="SignalP"/>
    </source>
</evidence>
<evidence type="ECO:0000313" key="2">
    <source>
        <dbReference type="EMBL" id="HIX04233.1"/>
    </source>
</evidence>
<dbReference type="SUPFAM" id="SSF69304">
    <property type="entry name" value="Tricorn protease N-terminal domain"/>
    <property type="match status" value="1"/>
</dbReference>
<comment type="caution">
    <text evidence="2">The sequence shown here is derived from an EMBL/GenBank/DDBJ whole genome shotgun (WGS) entry which is preliminary data.</text>
</comment>
<organism evidence="2 3">
    <name type="scientific">Candidatus Odoribacter faecigallinarum</name>
    <dbReference type="NCBI Taxonomy" id="2838706"/>
    <lineage>
        <taxon>Bacteria</taxon>
        <taxon>Pseudomonadati</taxon>
        <taxon>Bacteroidota</taxon>
        <taxon>Bacteroidia</taxon>
        <taxon>Bacteroidales</taxon>
        <taxon>Odoribacteraceae</taxon>
        <taxon>Odoribacter</taxon>
    </lineage>
</organism>
<dbReference type="Proteomes" id="UP000824202">
    <property type="component" value="Unassembled WGS sequence"/>
</dbReference>
<evidence type="ECO:0008006" key="4">
    <source>
        <dbReference type="Google" id="ProtNLM"/>
    </source>
</evidence>
<keyword evidence="1" id="KW-0732">Signal</keyword>
<dbReference type="Gene3D" id="2.120.10.30">
    <property type="entry name" value="TolB, C-terminal domain"/>
    <property type="match status" value="1"/>
</dbReference>
<proteinExistence type="predicted"/>
<dbReference type="EMBL" id="DXFT01000175">
    <property type="protein sequence ID" value="HIX04233.1"/>
    <property type="molecule type" value="Genomic_DNA"/>
</dbReference>
<reference evidence="2" key="1">
    <citation type="journal article" date="2021" name="PeerJ">
        <title>Extensive microbial diversity within the chicken gut microbiome revealed by metagenomics and culture.</title>
        <authorList>
            <person name="Gilroy R."/>
            <person name="Ravi A."/>
            <person name="Getino M."/>
            <person name="Pursley I."/>
            <person name="Horton D.L."/>
            <person name="Alikhan N.F."/>
            <person name="Baker D."/>
            <person name="Gharbi K."/>
            <person name="Hall N."/>
            <person name="Watson M."/>
            <person name="Adriaenssens E.M."/>
            <person name="Foster-Nyarko E."/>
            <person name="Jarju S."/>
            <person name="Secka A."/>
            <person name="Antonio M."/>
            <person name="Oren A."/>
            <person name="Chaudhuri R.R."/>
            <person name="La Ragione R."/>
            <person name="Hildebrand F."/>
            <person name="Pallen M.J."/>
        </authorList>
    </citation>
    <scope>NUCLEOTIDE SEQUENCE</scope>
    <source>
        <strain evidence="2">23274</strain>
    </source>
</reference>
<feature type="signal peptide" evidence="1">
    <location>
        <begin position="1"/>
        <end position="19"/>
    </location>
</feature>
<reference evidence="2" key="2">
    <citation type="submission" date="2021-04" db="EMBL/GenBank/DDBJ databases">
        <authorList>
            <person name="Gilroy R."/>
        </authorList>
    </citation>
    <scope>NUCLEOTIDE SEQUENCE</scope>
    <source>
        <strain evidence="2">23274</strain>
    </source>
</reference>